<evidence type="ECO:0000256" key="4">
    <source>
        <dbReference type="SAM" id="SignalP"/>
    </source>
</evidence>
<dbReference type="AlphaFoldDB" id="A0A327R5B8"/>
<evidence type="ECO:0000259" key="5">
    <source>
        <dbReference type="Pfam" id="PF14905"/>
    </source>
</evidence>
<accession>A0A327R5B8</accession>
<dbReference type="SUPFAM" id="SSF49464">
    <property type="entry name" value="Carboxypeptidase regulatory domain-like"/>
    <property type="match status" value="1"/>
</dbReference>
<dbReference type="Proteomes" id="UP000249547">
    <property type="component" value="Unassembled WGS sequence"/>
</dbReference>
<dbReference type="GO" id="GO:0009279">
    <property type="term" value="C:cell outer membrane"/>
    <property type="evidence" value="ECO:0007669"/>
    <property type="project" value="UniProtKB-SubCell"/>
</dbReference>
<organism evidence="6 7">
    <name type="scientific">Chitinophaga skermanii</name>
    <dbReference type="NCBI Taxonomy" id="331697"/>
    <lineage>
        <taxon>Bacteria</taxon>
        <taxon>Pseudomonadati</taxon>
        <taxon>Bacteroidota</taxon>
        <taxon>Chitinophagia</taxon>
        <taxon>Chitinophagales</taxon>
        <taxon>Chitinophagaceae</taxon>
        <taxon>Chitinophaga</taxon>
    </lineage>
</organism>
<evidence type="ECO:0000256" key="2">
    <source>
        <dbReference type="ARBA" id="ARBA00023136"/>
    </source>
</evidence>
<keyword evidence="6" id="KW-0675">Receptor</keyword>
<feature type="chain" id="PRO_5016261370" evidence="4">
    <location>
        <begin position="28"/>
        <end position="808"/>
    </location>
</feature>
<dbReference type="Gene3D" id="2.170.130.10">
    <property type="entry name" value="TonB-dependent receptor, plug domain"/>
    <property type="match status" value="1"/>
</dbReference>
<keyword evidence="4" id="KW-0732">Signal</keyword>
<protein>
    <submittedName>
        <fullName evidence="6">Outer membrane receptor protein involved in Fe transport</fullName>
    </submittedName>
</protein>
<dbReference type="InterPro" id="IPR037066">
    <property type="entry name" value="Plug_dom_sf"/>
</dbReference>
<keyword evidence="3" id="KW-0998">Cell outer membrane</keyword>
<evidence type="ECO:0000313" key="6">
    <source>
        <dbReference type="EMBL" id="RAJ11162.1"/>
    </source>
</evidence>
<dbReference type="SUPFAM" id="SSF56935">
    <property type="entry name" value="Porins"/>
    <property type="match status" value="1"/>
</dbReference>
<dbReference type="PANTHER" id="PTHR40980:SF4">
    <property type="entry name" value="TONB-DEPENDENT RECEPTOR-LIKE BETA-BARREL DOMAIN-CONTAINING PROTEIN"/>
    <property type="match status" value="1"/>
</dbReference>
<dbReference type="EMBL" id="QLLL01000001">
    <property type="protein sequence ID" value="RAJ11162.1"/>
    <property type="molecule type" value="Genomic_DNA"/>
</dbReference>
<feature type="domain" description="Outer membrane protein beta-barrel" evidence="5">
    <location>
        <begin position="383"/>
        <end position="783"/>
    </location>
</feature>
<dbReference type="PANTHER" id="PTHR40980">
    <property type="entry name" value="PLUG DOMAIN-CONTAINING PROTEIN"/>
    <property type="match status" value="1"/>
</dbReference>
<keyword evidence="7" id="KW-1185">Reference proteome</keyword>
<dbReference type="Gene3D" id="2.40.170.20">
    <property type="entry name" value="TonB-dependent receptor, beta-barrel domain"/>
    <property type="match status" value="1"/>
</dbReference>
<comment type="caution">
    <text evidence="6">The sequence shown here is derived from an EMBL/GenBank/DDBJ whole genome shotgun (WGS) entry which is preliminary data.</text>
</comment>
<dbReference type="InterPro" id="IPR036942">
    <property type="entry name" value="Beta-barrel_TonB_sf"/>
</dbReference>
<evidence type="ECO:0000256" key="1">
    <source>
        <dbReference type="ARBA" id="ARBA00004442"/>
    </source>
</evidence>
<sequence>MNQKKANRTIKWILLLFMFSCHFGAFAQNSSATQYVTMGTLLLEQRPLVGAMVQLHRTTDSVRVRTVFTDSIGQFTLVNIPVGAYFLVIQSSIQTFQPVAIQIEATANHIIPPILLDNKVQQLNTVTVQAKKPIMERKIDRIIFHTEQMQTLAGGTLLDVLTETPGVRVNEHDISLVAKSSVKVMINDKIMYLSGQDLLNYLRSLPAENIASIEVITMPPAQYDAAGNAGIINIRTKRIKQDGWSAMLSTAYTQTTYVRGGTGLLLNYQTKKVALYANTSMSEGSKAPNYFTQLYYPKQTWDQLEHRKDRTGNFNYQAGIDYNPSPKTTMGLAYMGAHDRIDLRGVNTILMKDLSAQLDSTINTISRAKGNSDNGSLNLSFKHTFPQSQRLTVNADYFFQNSHKTNDYQTTNYLPGGNLTGTANVSAAIGNQEIDVQAINADFEMPIGKAKLTIGAKATFIQNRSMNEIDDSRNIQVITKNQFTYKENTQAAYLNYHQSIGKGWELQAGLRGEYTRLDGYAVAIKEQVKQDYFKIFPTLYVVKTINDDNVVALNYGRRIDRPGYALLNPFKWYSSAYSYSVGNPFLLPSFNHNAELSYTFKSNYSLSLYFQETENKFSQIENLRPDTNLIELIYRNFLTSYSLGANISAVVVPVKGWNMTNNVSVYQNMDKSDLQGTIPRQSILSAFLSTSNSITLNKKKTLIASLSYWYQFPEISNYSKFEAYSNMNIGVRALFLEKRLAVNIAVRDIFKTQQIKFSSIVNGVEKKNSNYYDARSLGVTISYKIGKKEAKRKQQNSNQDAIDRAAGS</sequence>
<name>A0A327R5B8_9BACT</name>
<evidence type="ECO:0000313" key="7">
    <source>
        <dbReference type="Proteomes" id="UP000249547"/>
    </source>
</evidence>
<dbReference type="RefSeq" id="WP_111596257.1">
    <property type="nucleotide sequence ID" value="NZ_QLLL01000001.1"/>
</dbReference>
<dbReference type="OrthoDB" id="905812at2"/>
<reference evidence="6 7" key="1">
    <citation type="submission" date="2018-06" db="EMBL/GenBank/DDBJ databases">
        <title>Genomic Encyclopedia of Archaeal and Bacterial Type Strains, Phase II (KMG-II): from individual species to whole genera.</title>
        <authorList>
            <person name="Goeker M."/>
        </authorList>
    </citation>
    <scope>NUCLEOTIDE SEQUENCE [LARGE SCALE GENOMIC DNA]</scope>
    <source>
        <strain evidence="6 7">DSM 23857</strain>
    </source>
</reference>
<feature type="signal peptide" evidence="4">
    <location>
        <begin position="1"/>
        <end position="27"/>
    </location>
</feature>
<dbReference type="InterPro" id="IPR008969">
    <property type="entry name" value="CarboxyPept-like_regulatory"/>
</dbReference>
<comment type="subcellular location">
    <subcellularLocation>
        <location evidence="1">Cell outer membrane</location>
    </subcellularLocation>
</comment>
<gene>
    <name evidence="6" type="ORF">LX64_00770</name>
</gene>
<dbReference type="Pfam" id="PF14905">
    <property type="entry name" value="OMP_b-brl_3"/>
    <property type="match status" value="1"/>
</dbReference>
<dbReference type="InterPro" id="IPR041700">
    <property type="entry name" value="OMP_b-brl_3"/>
</dbReference>
<evidence type="ECO:0000256" key="3">
    <source>
        <dbReference type="ARBA" id="ARBA00023237"/>
    </source>
</evidence>
<keyword evidence="2" id="KW-0472">Membrane</keyword>
<proteinExistence type="predicted"/>